<comment type="caution">
    <text evidence="1">The sequence shown here is derived from an EMBL/GenBank/DDBJ whole genome shotgun (WGS) entry which is preliminary data.</text>
</comment>
<sequence length="531" mass="60962">MEHDVPKCKTNNFFKSTFNKNFNTIQIKEHNSEEINQEEARDFRVELVGNPENNEYDAEQSDTHGKSPIIHVELLILDIPQPYRLLLRMQESKPPGLIFKSARPLILDIEPDGVDLNDVYEYDNQDETLSTNIINIQQFISNNEVTIHMAISAIPLRNKSARVLAEALDSNGKVIETSYSQPFTCSKIVKHAVEHEDVVAARSGNQNCREGVKASPINILMKCRSEEVNPIFLLENWNVKFGAVKAFFVFIDSDRTCASNFIIRSKVPPDVDAGCYKVNVSVNKKSRIQVENKCVTEDFNVLHVSSVVNVVGPKNSTDVRFTKKMPEPLVKVFKILYRYAFTRKFVEELCTELEKPKNGNIRFEGVFVKVARRWQHKYYKKEDVADHESDQDNHADDSCIDNTVITRDAYGRSIAHYFACIERMPPLLLRMLFNHAQYDPDEEDHCGRSALYWAECNNCKENVKIMTSPKGYLTISKERVKVQRKVSVSTQNVNQNNIQAEWNDVQAMRRRYSLMPGFGRTTPMIGGKFNF</sequence>
<organism evidence="1 2">
    <name type="scientific">Acrasis kona</name>
    <dbReference type="NCBI Taxonomy" id="1008807"/>
    <lineage>
        <taxon>Eukaryota</taxon>
        <taxon>Discoba</taxon>
        <taxon>Heterolobosea</taxon>
        <taxon>Tetramitia</taxon>
        <taxon>Eutetramitia</taxon>
        <taxon>Acrasidae</taxon>
        <taxon>Acrasis</taxon>
    </lineage>
</organism>
<dbReference type="EMBL" id="JAOPGA020001071">
    <property type="protein sequence ID" value="KAL0484798.1"/>
    <property type="molecule type" value="Genomic_DNA"/>
</dbReference>
<evidence type="ECO:0000313" key="2">
    <source>
        <dbReference type="Proteomes" id="UP001431209"/>
    </source>
</evidence>
<proteinExistence type="predicted"/>
<name>A0AAW2Z6C4_9EUKA</name>
<gene>
    <name evidence="1" type="ORF">AKO1_003667</name>
</gene>
<reference evidence="1 2" key="1">
    <citation type="submission" date="2024-03" db="EMBL/GenBank/DDBJ databases">
        <title>The Acrasis kona genome and developmental transcriptomes reveal deep origins of eukaryotic multicellular pathways.</title>
        <authorList>
            <person name="Sheikh S."/>
            <person name="Fu C.-J."/>
            <person name="Brown M.W."/>
            <person name="Baldauf S.L."/>
        </authorList>
    </citation>
    <scope>NUCLEOTIDE SEQUENCE [LARGE SCALE GENOMIC DNA]</scope>
    <source>
        <strain evidence="1 2">ATCC MYA-3509</strain>
    </source>
</reference>
<dbReference type="Proteomes" id="UP001431209">
    <property type="component" value="Unassembled WGS sequence"/>
</dbReference>
<accession>A0AAW2Z6C4</accession>
<evidence type="ECO:0000313" key="1">
    <source>
        <dbReference type="EMBL" id="KAL0484798.1"/>
    </source>
</evidence>
<dbReference type="AlphaFoldDB" id="A0AAW2Z6C4"/>
<protein>
    <submittedName>
        <fullName evidence="1">Uncharacterized protein</fullName>
    </submittedName>
</protein>
<keyword evidence="2" id="KW-1185">Reference proteome</keyword>